<name>A0ABZ1LMZ3_9ACTN</name>
<keyword evidence="1" id="KW-0614">Plasmid</keyword>
<proteinExistence type="predicted"/>
<evidence type="ECO:0000313" key="1">
    <source>
        <dbReference type="EMBL" id="WTR75907.1"/>
    </source>
</evidence>
<sequence>MNQDRTKSPSSLPGPSVFSEALHRARTADMAVTRPARRTFAAMAPGSVRQPVLRLAPNVRFLLTAVWDDGDEDVSDACPLCLRWTCICGQSAHALASAALKVAA</sequence>
<evidence type="ECO:0000313" key="2">
    <source>
        <dbReference type="Proteomes" id="UP001622594"/>
    </source>
</evidence>
<reference evidence="1 2" key="1">
    <citation type="submission" date="2022-10" db="EMBL/GenBank/DDBJ databases">
        <title>The complete genomes of actinobacterial strains from the NBC collection.</title>
        <authorList>
            <person name="Joergensen T.S."/>
            <person name="Alvarez Arevalo M."/>
            <person name="Sterndorff E.B."/>
            <person name="Faurdal D."/>
            <person name="Vuksanovic O."/>
            <person name="Mourched A.-S."/>
            <person name="Charusanti P."/>
            <person name="Shaw S."/>
            <person name="Blin K."/>
            <person name="Weber T."/>
        </authorList>
    </citation>
    <scope>NUCLEOTIDE SEQUENCE [LARGE SCALE GENOMIC DNA]</scope>
    <source>
        <strain evidence="1 2">NBC_00123</strain>
        <plasmid evidence="1 2">unnamed1</plasmid>
    </source>
</reference>
<accession>A0ABZ1LMZ3</accession>
<gene>
    <name evidence="1" type="ORF">OG814_42405</name>
</gene>
<keyword evidence="2" id="KW-1185">Reference proteome</keyword>
<protein>
    <submittedName>
        <fullName evidence="1">Uncharacterized protein</fullName>
    </submittedName>
</protein>
<dbReference type="Proteomes" id="UP001622594">
    <property type="component" value="Plasmid unnamed1"/>
</dbReference>
<dbReference type="EMBL" id="CP108189">
    <property type="protein sequence ID" value="WTR75907.1"/>
    <property type="molecule type" value="Genomic_DNA"/>
</dbReference>
<dbReference type="RefSeq" id="WP_327166787.1">
    <property type="nucleotide sequence ID" value="NZ_CP108189.1"/>
</dbReference>
<organism evidence="1 2">
    <name type="scientific">Streptomyces zaomyceticus</name>
    <dbReference type="NCBI Taxonomy" id="68286"/>
    <lineage>
        <taxon>Bacteria</taxon>
        <taxon>Bacillati</taxon>
        <taxon>Actinomycetota</taxon>
        <taxon>Actinomycetes</taxon>
        <taxon>Kitasatosporales</taxon>
        <taxon>Streptomycetaceae</taxon>
        <taxon>Streptomyces</taxon>
    </lineage>
</organism>
<geneLocation type="plasmid" evidence="1 2">
    <name>unnamed1</name>
</geneLocation>